<dbReference type="Pfam" id="PF03358">
    <property type="entry name" value="FMN_red"/>
    <property type="match status" value="1"/>
</dbReference>
<proteinExistence type="predicted"/>
<dbReference type="InterPro" id="IPR051814">
    <property type="entry name" value="NAD(P)H-dep_FMN_reductase"/>
</dbReference>
<evidence type="ECO:0000259" key="5">
    <source>
        <dbReference type="Pfam" id="PF03358"/>
    </source>
</evidence>
<organism evidence="6 7">
    <name type="scientific">Micromonospora gifhornensis</name>
    <dbReference type="NCBI Taxonomy" id="84594"/>
    <lineage>
        <taxon>Bacteria</taxon>
        <taxon>Bacillati</taxon>
        <taxon>Actinomycetota</taxon>
        <taxon>Actinomycetes</taxon>
        <taxon>Micromonosporales</taxon>
        <taxon>Micromonosporaceae</taxon>
        <taxon>Micromonospora</taxon>
    </lineage>
</organism>
<dbReference type="InterPro" id="IPR023932">
    <property type="entry name" value="CE1759_FMN_reduct"/>
</dbReference>
<keyword evidence="3" id="KW-0560">Oxidoreductase</keyword>
<evidence type="ECO:0000313" key="6">
    <source>
        <dbReference type="EMBL" id="GIJ18535.1"/>
    </source>
</evidence>
<evidence type="ECO:0000256" key="2">
    <source>
        <dbReference type="ARBA" id="ARBA00022643"/>
    </source>
</evidence>
<dbReference type="InterPro" id="IPR029039">
    <property type="entry name" value="Flavoprotein-like_sf"/>
</dbReference>
<feature type="domain" description="NADPH-dependent FMN reductase-like" evidence="5">
    <location>
        <begin position="31"/>
        <end position="181"/>
    </location>
</feature>
<dbReference type="EMBL" id="BOPA01000044">
    <property type="protein sequence ID" value="GIJ18535.1"/>
    <property type="molecule type" value="Genomic_DNA"/>
</dbReference>
<protein>
    <recommendedName>
        <fullName evidence="5">NADPH-dependent FMN reductase-like domain-containing protein</fullName>
    </recommendedName>
</protein>
<dbReference type="SUPFAM" id="SSF52218">
    <property type="entry name" value="Flavoproteins"/>
    <property type="match status" value="1"/>
</dbReference>
<dbReference type="RefSeq" id="WP_239089162.1">
    <property type="nucleotide sequence ID" value="NZ_BAAAGZ010000002.1"/>
</dbReference>
<dbReference type="Proteomes" id="UP000647860">
    <property type="component" value="Unassembled WGS sequence"/>
</dbReference>
<keyword evidence="7" id="KW-1185">Reference proteome</keyword>
<feature type="compositionally biased region" description="Low complexity" evidence="4">
    <location>
        <begin position="9"/>
        <end position="27"/>
    </location>
</feature>
<reference evidence="6 7" key="1">
    <citation type="submission" date="2021-01" db="EMBL/GenBank/DDBJ databases">
        <title>Whole genome shotgun sequence of Verrucosispora gifhornensis NBRC 16317.</title>
        <authorList>
            <person name="Komaki H."/>
            <person name="Tamura T."/>
        </authorList>
    </citation>
    <scope>NUCLEOTIDE SEQUENCE [LARGE SCALE GENOMIC DNA]</scope>
    <source>
        <strain evidence="6 7">NBRC 16317</strain>
    </source>
</reference>
<sequence>MTFEPSRVPATAADTAPANTDPMPADTAPRRIVVVNGGTSVPSSSRRLADRIAQKTLDRLAARDIKATVAIIDLGPLAGEIASAIVTGHPQGDLLTAIQTLAAADGVVVTTPVYKAGMSGLLKSFVDVLDNDLLIATPIALGATAGTSRHALVIDDQLRPLFAFMRALPVPTSVFAAPEDWGDASLGSRIDRTAAELAALVASSVRSAITDQSWDSYQHTWGGNARPGSSPLEIDFNTDLMRLATGGSSRAGREIGTA</sequence>
<dbReference type="PANTHER" id="PTHR43408">
    <property type="entry name" value="FMN REDUCTASE (NADPH)"/>
    <property type="match status" value="1"/>
</dbReference>
<evidence type="ECO:0000256" key="3">
    <source>
        <dbReference type="ARBA" id="ARBA00023002"/>
    </source>
</evidence>
<name>A0ABQ4IKV0_9ACTN</name>
<keyword evidence="2" id="KW-0288">FMN</keyword>
<dbReference type="Gene3D" id="3.40.50.360">
    <property type="match status" value="1"/>
</dbReference>
<keyword evidence="1" id="KW-0285">Flavoprotein</keyword>
<feature type="region of interest" description="Disordered" evidence="4">
    <location>
        <begin position="1"/>
        <end position="27"/>
    </location>
</feature>
<evidence type="ECO:0000313" key="7">
    <source>
        <dbReference type="Proteomes" id="UP000647860"/>
    </source>
</evidence>
<dbReference type="InterPro" id="IPR005025">
    <property type="entry name" value="FMN_Rdtase-like_dom"/>
</dbReference>
<evidence type="ECO:0000256" key="4">
    <source>
        <dbReference type="SAM" id="MobiDB-lite"/>
    </source>
</evidence>
<dbReference type="PANTHER" id="PTHR43408:SF2">
    <property type="entry name" value="FMN REDUCTASE (NADPH)"/>
    <property type="match status" value="1"/>
</dbReference>
<dbReference type="NCBIfam" id="TIGR04037">
    <property type="entry name" value="LLM_duo_CE1759"/>
    <property type="match status" value="1"/>
</dbReference>
<gene>
    <name evidence="6" type="ORF">Vgi01_52190</name>
</gene>
<comment type="caution">
    <text evidence="6">The sequence shown here is derived from an EMBL/GenBank/DDBJ whole genome shotgun (WGS) entry which is preliminary data.</text>
</comment>
<accession>A0ABQ4IKV0</accession>
<evidence type="ECO:0000256" key="1">
    <source>
        <dbReference type="ARBA" id="ARBA00022630"/>
    </source>
</evidence>